<dbReference type="InterPro" id="IPR002831">
    <property type="entry name" value="Tscrpt_reg_TrmB_N"/>
</dbReference>
<keyword evidence="4" id="KW-1185">Reference proteome</keyword>
<evidence type="ECO:0000313" key="4">
    <source>
        <dbReference type="Proteomes" id="UP001226691"/>
    </source>
</evidence>
<dbReference type="Pfam" id="PF11495">
    <property type="entry name" value="Regulator_TrmB"/>
    <property type="match status" value="1"/>
</dbReference>
<feature type="domain" description="Transcription regulator TrmB N-terminal" evidence="1">
    <location>
        <begin position="10"/>
        <end position="76"/>
    </location>
</feature>
<dbReference type="RefSeq" id="WP_307481114.1">
    <property type="nucleotide sequence ID" value="NZ_JAUTBF010000001.1"/>
</dbReference>
<dbReference type="InterPro" id="IPR021586">
    <property type="entry name" value="Tscrpt_reg_TrmB_C"/>
</dbReference>
<sequence length="269" mass="28631">MSTTELTDALARLGFTQYEAQAYSALVGHEPSTGAEVSRRAGMPASKVYETLHRLEARGAVLANRSDTVRYVAVDPGRVIAAIRAQVDRDLRAAQDAATRLPLHREAGLVWSLTGAEANTLAFARVIEDATTTLFAGVWDEELDELGPLLEAAAARGVDTHVAIYGSRTLSGPRTYDLSECGASARLRLAGRRLAVVVADDTDAVVAEYGDRTPDQGTSTTNPVLALLAVEYIKADVTGRLLIDALAPGVYERLRAAGDMSVILAPREG</sequence>
<dbReference type="CDD" id="cd09124">
    <property type="entry name" value="PLDc_like_TrmB_middle"/>
    <property type="match status" value="1"/>
</dbReference>
<dbReference type="PANTHER" id="PTHR34293">
    <property type="entry name" value="HTH-TYPE TRANSCRIPTIONAL REGULATOR TRMBL2"/>
    <property type="match status" value="1"/>
</dbReference>
<dbReference type="SUPFAM" id="SSF46785">
    <property type="entry name" value="Winged helix' DNA-binding domain"/>
    <property type="match status" value="1"/>
</dbReference>
<dbReference type="Gene3D" id="1.10.10.10">
    <property type="entry name" value="Winged helix-like DNA-binding domain superfamily/Winged helix DNA-binding domain"/>
    <property type="match status" value="1"/>
</dbReference>
<feature type="domain" description="Transcription regulator TrmB C-terminal" evidence="2">
    <location>
        <begin position="110"/>
        <end position="210"/>
    </location>
</feature>
<evidence type="ECO:0000259" key="1">
    <source>
        <dbReference type="Pfam" id="PF01978"/>
    </source>
</evidence>
<dbReference type="InterPro" id="IPR036390">
    <property type="entry name" value="WH_DNA-bd_sf"/>
</dbReference>
<proteinExistence type="predicted"/>
<name>A0ABU0TSD5_MICTR</name>
<organism evidence="3 4">
    <name type="scientific">Microbacterium trichothecenolyticum</name>
    <name type="common">Aureobacterium trichothecenolyticum</name>
    <dbReference type="NCBI Taxonomy" id="69370"/>
    <lineage>
        <taxon>Bacteria</taxon>
        <taxon>Bacillati</taxon>
        <taxon>Actinomycetota</taxon>
        <taxon>Actinomycetes</taxon>
        <taxon>Micrococcales</taxon>
        <taxon>Microbacteriaceae</taxon>
        <taxon>Microbacterium</taxon>
    </lineage>
</organism>
<accession>A0ABU0TSD5</accession>
<dbReference type="Proteomes" id="UP001226691">
    <property type="component" value="Unassembled WGS sequence"/>
</dbReference>
<dbReference type="InterPro" id="IPR036388">
    <property type="entry name" value="WH-like_DNA-bd_sf"/>
</dbReference>
<dbReference type="PANTHER" id="PTHR34293:SF1">
    <property type="entry name" value="HTH-TYPE TRANSCRIPTIONAL REGULATOR TRMBL2"/>
    <property type="match status" value="1"/>
</dbReference>
<evidence type="ECO:0000313" key="3">
    <source>
        <dbReference type="EMBL" id="MDQ1122574.1"/>
    </source>
</evidence>
<protein>
    <submittedName>
        <fullName evidence="3">Sugar-specific transcriptional regulator TrmB</fullName>
    </submittedName>
</protein>
<dbReference type="InterPro" id="IPR051797">
    <property type="entry name" value="TrmB-like"/>
</dbReference>
<evidence type="ECO:0000259" key="2">
    <source>
        <dbReference type="Pfam" id="PF11495"/>
    </source>
</evidence>
<comment type="caution">
    <text evidence="3">The sequence shown here is derived from an EMBL/GenBank/DDBJ whole genome shotgun (WGS) entry which is preliminary data.</text>
</comment>
<dbReference type="Pfam" id="PF01978">
    <property type="entry name" value="TrmB"/>
    <property type="match status" value="1"/>
</dbReference>
<reference evidence="3 4" key="1">
    <citation type="submission" date="2023-07" db="EMBL/GenBank/DDBJ databases">
        <title>Functional and genomic diversity of the sorghum phyllosphere microbiome.</title>
        <authorList>
            <person name="Shade A."/>
        </authorList>
    </citation>
    <scope>NUCLEOTIDE SEQUENCE [LARGE SCALE GENOMIC DNA]</scope>
    <source>
        <strain evidence="3 4">SORGH_AS_1207</strain>
    </source>
</reference>
<dbReference type="EMBL" id="JAUTBF010000001">
    <property type="protein sequence ID" value="MDQ1122574.1"/>
    <property type="molecule type" value="Genomic_DNA"/>
</dbReference>
<gene>
    <name evidence="3" type="ORF">QE412_001147</name>
</gene>